<evidence type="ECO:0000313" key="1">
    <source>
        <dbReference type="EMBL" id="PNX78565.1"/>
    </source>
</evidence>
<sequence length="37" mass="4171">MASKTSSNLDSKKNLSIGSFLRQGLDAYFESMKEQEE</sequence>
<organism evidence="1 2">
    <name type="scientific">Trifolium pratense</name>
    <name type="common">Red clover</name>
    <dbReference type="NCBI Taxonomy" id="57577"/>
    <lineage>
        <taxon>Eukaryota</taxon>
        <taxon>Viridiplantae</taxon>
        <taxon>Streptophyta</taxon>
        <taxon>Embryophyta</taxon>
        <taxon>Tracheophyta</taxon>
        <taxon>Spermatophyta</taxon>
        <taxon>Magnoliopsida</taxon>
        <taxon>eudicotyledons</taxon>
        <taxon>Gunneridae</taxon>
        <taxon>Pentapetalae</taxon>
        <taxon>rosids</taxon>
        <taxon>fabids</taxon>
        <taxon>Fabales</taxon>
        <taxon>Fabaceae</taxon>
        <taxon>Papilionoideae</taxon>
        <taxon>50 kb inversion clade</taxon>
        <taxon>NPAAA clade</taxon>
        <taxon>Hologalegina</taxon>
        <taxon>IRL clade</taxon>
        <taxon>Trifolieae</taxon>
        <taxon>Trifolium</taxon>
    </lineage>
</organism>
<comment type="caution">
    <text evidence="1">The sequence shown here is derived from an EMBL/GenBank/DDBJ whole genome shotgun (WGS) entry which is preliminary data.</text>
</comment>
<reference evidence="1 2" key="2">
    <citation type="journal article" date="2017" name="Front. Plant Sci.">
        <title>Gene Classification and Mining of Molecular Markers Useful in Red Clover (Trifolium pratense) Breeding.</title>
        <authorList>
            <person name="Istvanek J."/>
            <person name="Dluhosova J."/>
            <person name="Dluhos P."/>
            <person name="Patkova L."/>
            <person name="Nedelnik J."/>
            <person name="Repkova J."/>
        </authorList>
    </citation>
    <scope>NUCLEOTIDE SEQUENCE [LARGE SCALE GENOMIC DNA]</scope>
    <source>
        <strain evidence="2">cv. Tatra</strain>
        <tissue evidence="1">Young leaves</tissue>
    </source>
</reference>
<accession>A0A2K3LJ46</accession>
<feature type="non-terminal residue" evidence="1">
    <location>
        <position position="37"/>
    </location>
</feature>
<reference evidence="1 2" key="1">
    <citation type="journal article" date="2014" name="Am. J. Bot.">
        <title>Genome assembly and annotation for red clover (Trifolium pratense; Fabaceae).</title>
        <authorList>
            <person name="Istvanek J."/>
            <person name="Jaros M."/>
            <person name="Krenek A."/>
            <person name="Repkova J."/>
        </authorList>
    </citation>
    <scope>NUCLEOTIDE SEQUENCE [LARGE SCALE GENOMIC DNA]</scope>
    <source>
        <strain evidence="2">cv. Tatra</strain>
        <tissue evidence="1">Young leaves</tissue>
    </source>
</reference>
<protein>
    <submittedName>
        <fullName evidence="1">Polyamine oxidase-like protein</fullName>
    </submittedName>
</protein>
<dbReference type="Proteomes" id="UP000236291">
    <property type="component" value="Unassembled WGS sequence"/>
</dbReference>
<name>A0A2K3LJ46_TRIPR</name>
<gene>
    <name evidence="1" type="ORF">L195_g034543</name>
</gene>
<proteinExistence type="predicted"/>
<dbReference type="EMBL" id="ASHM01034348">
    <property type="protein sequence ID" value="PNX78565.1"/>
    <property type="molecule type" value="Genomic_DNA"/>
</dbReference>
<evidence type="ECO:0000313" key="2">
    <source>
        <dbReference type="Proteomes" id="UP000236291"/>
    </source>
</evidence>
<dbReference type="AlphaFoldDB" id="A0A2K3LJ46"/>